<keyword evidence="2" id="KW-1185">Reference proteome</keyword>
<evidence type="ECO:0000313" key="1">
    <source>
        <dbReference type="EMBL" id="GED05568.1"/>
    </source>
</evidence>
<name>A0A4Y4DQB8_GLUUR</name>
<protein>
    <submittedName>
        <fullName evidence="1">Uncharacterized protein</fullName>
    </submittedName>
</protein>
<reference evidence="1 2" key="1">
    <citation type="submission" date="2019-06" db="EMBL/GenBank/DDBJ databases">
        <title>Whole genome shotgun sequence of Glutamicibacter uratoxydans NBRC 15515.</title>
        <authorList>
            <person name="Hosoyama A."/>
            <person name="Uohara A."/>
            <person name="Ohji S."/>
            <person name="Ichikawa N."/>
        </authorList>
    </citation>
    <scope>NUCLEOTIDE SEQUENCE [LARGE SCALE GENOMIC DNA]</scope>
    <source>
        <strain evidence="1 2">NBRC 15515</strain>
    </source>
</reference>
<evidence type="ECO:0000313" key="2">
    <source>
        <dbReference type="Proteomes" id="UP000316612"/>
    </source>
</evidence>
<dbReference type="AlphaFoldDB" id="A0A4Y4DQB8"/>
<sequence length="100" mass="10854">MLLAVHHLNRIAKARLAGGRSLRSPRAAKLPQLKVLLLGWRGSRDFAPAASLFIFKKIDVLKDISQGTGLVPMKWQNKRPTAAGLRLAWGVMETGAALAS</sequence>
<dbReference type="Proteomes" id="UP000316612">
    <property type="component" value="Unassembled WGS sequence"/>
</dbReference>
<gene>
    <name evidence="1" type="ORF">AUR04nite_11000</name>
</gene>
<dbReference type="EMBL" id="BJNY01000005">
    <property type="protein sequence ID" value="GED05568.1"/>
    <property type="molecule type" value="Genomic_DNA"/>
</dbReference>
<comment type="caution">
    <text evidence="1">The sequence shown here is derived from an EMBL/GenBank/DDBJ whole genome shotgun (WGS) entry which is preliminary data.</text>
</comment>
<accession>A0A4Y4DQB8</accession>
<organism evidence="1 2">
    <name type="scientific">Glutamicibacter uratoxydans</name>
    <name type="common">Arthrobacter uratoxydans</name>
    <dbReference type="NCBI Taxonomy" id="43667"/>
    <lineage>
        <taxon>Bacteria</taxon>
        <taxon>Bacillati</taxon>
        <taxon>Actinomycetota</taxon>
        <taxon>Actinomycetes</taxon>
        <taxon>Micrococcales</taxon>
        <taxon>Micrococcaceae</taxon>
        <taxon>Glutamicibacter</taxon>
    </lineage>
</organism>
<proteinExistence type="predicted"/>